<organism evidence="2">
    <name type="scientific">Timema californicum</name>
    <name type="common">California timema</name>
    <name type="synonym">Walking stick</name>
    <dbReference type="NCBI Taxonomy" id="61474"/>
    <lineage>
        <taxon>Eukaryota</taxon>
        <taxon>Metazoa</taxon>
        <taxon>Ecdysozoa</taxon>
        <taxon>Arthropoda</taxon>
        <taxon>Hexapoda</taxon>
        <taxon>Insecta</taxon>
        <taxon>Pterygota</taxon>
        <taxon>Neoptera</taxon>
        <taxon>Polyneoptera</taxon>
        <taxon>Phasmatodea</taxon>
        <taxon>Timematodea</taxon>
        <taxon>Timematoidea</taxon>
        <taxon>Timematidae</taxon>
        <taxon>Timema</taxon>
    </lineage>
</organism>
<reference evidence="2" key="1">
    <citation type="submission" date="2020-11" db="EMBL/GenBank/DDBJ databases">
        <authorList>
            <person name="Tran Van P."/>
        </authorList>
    </citation>
    <scope>NUCLEOTIDE SEQUENCE</scope>
</reference>
<gene>
    <name evidence="2" type="ORF">TCMB3V08_LOCUS259</name>
</gene>
<proteinExistence type="predicted"/>
<dbReference type="Pfam" id="PF05953">
    <property type="entry name" value="Allatostatin"/>
    <property type="match status" value="5"/>
</dbReference>
<protein>
    <submittedName>
        <fullName evidence="2">(California timema) hypothetical protein</fullName>
    </submittedName>
</protein>
<evidence type="ECO:0000256" key="1">
    <source>
        <dbReference type="SAM" id="MobiDB-lite"/>
    </source>
</evidence>
<feature type="region of interest" description="Disordered" evidence="1">
    <location>
        <begin position="375"/>
        <end position="400"/>
    </location>
</feature>
<evidence type="ECO:0000313" key="2">
    <source>
        <dbReference type="EMBL" id="CAD7567458.1"/>
    </source>
</evidence>
<name>A0A7R9IVE7_TIMCA</name>
<feature type="compositionally biased region" description="Acidic residues" evidence="1">
    <location>
        <begin position="383"/>
        <end position="392"/>
    </location>
</feature>
<dbReference type="InterPro" id="IPR010276">
    <property type="entry name" value="Allatostatin"/>
</dbReference>
<dbReference type="AlphaFoldDB" id="A0A7R9IVE7"/>
<sequence>MPELALREQQFSIYPAVSPFYPPPSYVHMRTTVTHHATGTVKCTVPYKDFCIFFINWGMATEVEFRESELPLAWRKSGKLFRENYPQFTRLSSNLDLPVLGSQAQLEPSALANYTTEAGKMPSHRNSKHHLVLQATFVTLMMVLVSGTSSDTSPQGPSPRDETVSTIDLSHVDEAAGSDSDLEFRKRLYDFGLGKRAYSYVSEYKRLPVYNFGLGKRNKMYNFGLGKRGDARQYSFGLGKRPADYDEYYSEENEEDTSDGDDSLNDVDYDNDMDKRNRQYSFGLGKRSRPYSFGLGKRVPSGSQSLYGFGLGKRGGQSPYSFGLGKRADGRLYAFGLGKRPVNSEGRQTYSRFNFGLGKRYEEDSGPVESRFNFGLGKRSEEDSGPVDDDIVDEGKRSPQHRFSFGLGKREVAQSELDAVRQENKETFLGNHQHDNTEHRNSPDDTNVVAHSINKRSISYPFAVGKLGLGVGSEDGEENDIDDFSRFARRPYSFGLGKRIPMYDFGIGKRSSLN</sequence>
<feature type="region of interest" description="Disordered" evidence="1">
    <location>
        <begin position="249"/>
        <end position="270"/>
    </location>
</feature>
<dbReference type="EMBL" id="OE179101">
    <property type="protein sequence ID" value="CAD7567458.1"/>
    <property type="molecule type" value="Genomic_DNA"/>
</dbReference>
<dbReference type="GO" id="GO:0005184">
    <property type="term" value="F:neuropeptide hormone activity"/>
    <property type="evidence" value="ECO:0007669"/>
    <property type="project" value="InterPro"/>
</dbReference>
<accession>A0A7R9IVE7</accession>